<feature type="transmembrane region" description="Helical" evidence="1">
    <location>
        <begin position="219"/>
        <end position="240"/>
    </location>
</feature>
<keyword evidence="1" id="KW-0472">Membrane</keyword>
<keyword evidence="1" id="KW-0812">Transmembrane</keyword>
<name>A0A510KPS2_9FUSO</name>
<evidence type="ECO:0000256" key="1">
    <source>
        <dbReference type="SAM" id="Phobius"/>
    </source>
</evidence>
<evidence type="ECO:0000313" key="3">
    <source>
        <dbReference type="Proteomes" id="UP000321378"/>
    </source>
</evidence>
<keyword evidence="1" id="KW-1133">Transmembrane helix</keyword>
<dbReference type="AlphaFoldDB" id="A0A510KPS2"/>
<proteinExistence type="predicted"/>
<evidence type="ECO:0000313" key="2">
    <source>
        <dbReference type="EMBL" id="BBM52651.1"/>
    </source>
</evidence>
<protein>
    <submittedName>
        <fullName evidence="2">Uncharacterized protein</fullName>
    </submittedName>
</protein>
<accession>A0A510KPS2</accession>
<dbReference type="RefSeq" id="WP_146996973.1">
    <property type="nucleotide sequence ID" value="NZ_AP019840.1"/>
</dbReference>
<dbReference type="EMBL" id="AP019840">
    <property type="protein sequence ID" value="BBM52651.1"/>
    <property type="molecule type" value="Genomic_DNA"/>
</dbReference>
<gene>
    <name evidence="2" type="ORF">JMUB3935_1630</name>
</gene>
<feature type="transmembrane region" description="Helical" evidence="1">
    <location>
        <begin position="82"/>
        <end position="103"/>
    </location>
</feature>
<dbReference type="Proteomes" id="UP000321378">
    <property type="component" value="Chromosome"/>
</dbReference>
<reference evidence="2 3" key="1">
    <citation type="submission" date="2019-07" db="EMBL/GenBank/DDBJ databases">
        <title>Complete Genome Sequence of Leptotrichia trevisanii Strain JMUB3935.</title>
        <authorList>
            <person name="Watanabe S."/>
            <person name="Cui L."/>
        </authorList>
    </citation>
    <scope>NUCLEOTIDE SEQUENCE [LARGE SCALE GENOMIC DNA]</scope>
    <source>
        <strain evidence="2 3">JMUB3935</strain>
    </source>
</reference>
<sequence length="335" mass="40260">MEELKKNDFEKYIQSFNDIYLNVLTKNLNIIVFILGVIVPLVFSFFSYWSLYKVYKSLGIEYLKNFIELLITILGNKNNLKLILGFFLYIIGVAIYMVVLIYIDYRTICKKIKEYPEIEADKEITKLKKHQIHKKFNKYLKLYCTKKLVQKYEIDKENFRLFLNELITRIDNLKSEKPTVKAIFIIGIYKFFKSKLVILIISYLFGLFGEKLYESNFKILYYIILFYFGIIILFLIYNFFSSKNKNIDIEIERRFILMDILIEIFINSTINETIWITEEAEKKITDNKGYFFTKPREKPVSITEDNDKFFLIEDESNPKNIKLKKIKIEKIKFKQ</sequence>
<organism evidence="2 3">
    <name type="scientific">Leptotrichia trevisanii</name>
    <dbReference type="NCBI Taxonomy" id="109328"/>
    <lineage>
        <taxon>Bacteria</taxon>
        <taxon>Fusobacteriati</taxon>
        <taxon>Fusobacteriota</taxon>
        <taxon>Fusobacteriia</taxon>
        <taxon>Fusobacteriales</taxon>
        <taxon>Leptotrichiaceae</taxon>
        <taxon>Leptotrichia</taxon>
    </lineage>
</organism>
<feature type="transmembrane region" description="Helical" evidence="1">
    <location>
        <begin position="28"/>
        <end position="49"/>
    </location>
</feature>